<comment type="caution">
    <text evidence="12">The sequence shown here is derived from an EMBL/GenBank/DDBJ whole genome shotgun (WGS) entry which is preliminary data.</text>
</comment>
<feature type="region of interest" description="Disordered" evidence="10">
    <location>
        <begin position="226"/>
        <end position="273"/>
    </location>
</feature>
<reference evidence="12 13" key="1">
    <citation type="submission" date="2018-11" db="EMBL/GenBank/DDBJ databases">
        <authorList>
            <consortium name="Pathogen Informatics"/>
        </authorList>
    </citation>
    <scope>NUCLEOTIDE SEQUENCE [LARGE SCALE GENOMIC DNA]</scope>
    <source>
        <strain evidence="12 13">NCTC10327</strain>
    </source>
</reference>
<organism evidence="12 13">
    <name type="scientific">Actinobaculum suis</name>
    <dbReference type="NCBI Taxonomy" id="1657"/>
    <lineage>
        <taxon>Bacteria</taxon>
        <taxon>Bacillati</taxon>
        <taxon>Actinomycetota</taxon>
        <taxon>Actinomycetes</taxon>
        <taxon>Actinomycetales</taxon>
        <taxon>Actinomycetaceae</taxon>
        <taxon>Actinobaculum</taxon>
    </lineage>
</organism>
<feature type="compositionally biased region" description="Basic and acidic residues" evidence="10">
    <location>
        <begin position="234"/>
        <end position="243"/>
    </location>
</feature>
<gene>
    <name evidence="12" type="primary">folP</name>
    <name evidence="12" type="ORF">NCTC10327_01754</name>
</gene>
<evidence type="ECO:0000256" key="7">
    <source>
        <dbReference type="ARBA" id="ARBA00022723"/>
    </source>
</evidence>
<evidence type="ECO:0000259" key="11">
    <source>
        <dbReference type="PROSITE" id="PS50972"/>
    </source>
</evidence>
<dbReference type="Proteomes" id="UP000269974">
    <property type="component" value="Unassembled WGS sequence"/>
</dbReference>
<keyword evidence="9" id="KW-0289">Folate biosynthesis</keyword>
<accession>A0A7Z9C951</accession>
<dbReference type="AlphaFoldDB" id="A0A7Z9C951"/>
<evidence type="ECO:0000256" key="2">
    <source>
        <dbReference type="ARBA" id="ARBA00001946"/>
    </source>
</evidence>
<sequence>MEIFGGPRTRVMGIVNVTPDSFSDGGAWDTPTKAIAHARRLVARGADVIDIGGESTRPGAKILSWEEEWARIEPVVETLAPEIPISVDTYHAQTAARAARAGAAIINDVTGGQGDSEMFGVVAQAAQEYGTAYILQHGRGNAQEMNARANYTNIAAEVKAEVCARLELAIAAGIPAEKIILDPGFGFAKTGRQDWQLAAHIEPFLSLGYPVLIGVSRKRFLAATETRPGNTRLGDTRPGDTRTGDTLPSDSSQGAAHQGDAAPAGGDAAPAGASEVAGASGVANTSEVAGANAVETMDGATLSAHPRDAATAALTQYFAEKGVWAVRVHDVAPSRVATEVVANLAAEGAYPQMPGTREAYGASSSGARLVQSPQSPESSQRPRSSQSAESGGGR</sequence>
<comment type="catalytic activity">
    <reaction evidence="1">
        <text>(7,8-dihydropterin-6-yl)methyl diphosphate + 4-aminobenzoate = 7,8-dihydropteroate + diphosphate</text>
        <dbReference type="Rhea" id="RHEA:19949"/>
        <dbReference type="ChEBI" id="CHEBI:17836"/>
        <dbReference type="ChEBI" id="CHEBI:17839"/>
        <dbReference type="ChEBI" id="CHEBI:33019"/>
        <dbReference type="ChEBI" id="CHEBI:72950"/>
        <dbReference type="EC" id="2.5.1.15"/>
    </reaction>
</comment>
<feature type="domain" description="Pterin-binding" evidence="11">
    <location>
        <begin position="9"/>
        <end position="339"/>
    </location>
</feature>
<dbReference type="PANTHER" id="PTHR20941:SF1">
    <property type="entry name" value="FOLIC ACID SYNTHESIS PROTEIN FOL1"/>
    <property type="match status" value="1"/>
</dbReference>
<name>A0A7Z9C951_9ACTO</name>
<comment type="pathway">
    <text evidence="3">Cofactor biosynthesis; tetrahydrofolate biosynthesis; 7,8-dihydrofolate from 2-amino-4-hydroxy-6-hydroxymethyl-7,8-dihydropteridine diphosphate and 4-aminobenzoate: step 1/2.</text>
</comment>
<evidence type="ECO:0000256" key="6">
    <source>
        <dbReference type="ARBA" id="ARBA00022679"/>
    </source>
</evidence>
<dbReference type="InterPro" id="IPR045031">
    <property type="entry name" value="DHP_synth-like"/>
</dbReference>
<evidence type="ECO:0000313" key="12">
    <source>
        <dbReference type="EMBL" id="VDG77134.1"/>
    </source>
</evidence>
<dbReference type="RefSeq" id="WP_185934299.1">
    <property type="nucleotide sequence ID" value="NZ_UYIO01000001.1"/>
</dbReference>
<keyword evidence="7" id="KW-0479">Metal-binding</keyword>
<comment type="similarity">
    <text evidence="4">Belongs to the DHPS family.</text>
</comment>
<keyword evidence="6 12" id="KW-0808">Transferase</keyword>
<comment type="cofactor">
    <cofactor evidence="2">
        <name>Mg(2+)</name>
        <dbReference type="ChEBI" id="CHEBI:18420"/>
    </cofactor>
</comment>
<dbReference type="InterPro" id="IPR011005">
    <property type="entry name" value="Dihydropteroate_synth-like_sf"/>
</dbReference>
<dbReference type="CDD" id="cd00739">
    <property type="entry name" value="DHPS"/>
    <property type="match status" value="1"/>
</dbReference>
<dbReference type="EC" id="2.5.1.15" evidence="5"/>
<dbReference type="PROSITE" id="PS50972">
    <property type="entry name" value="PTERIN_BINDING"/>
    <property type="match status" value="1"/>
</dbReference>
<dbReference type="GO" id="GO:0046872">
    <property type="term" value="F:metal ion binding"/>
    <property type="evidence" value="ECO:0007669"/>
    <property type="project" value="UniProtKB-KW"/>
</dbReference>
<proteinExistence type="inferred from homology"/>
<dbReference type="GO" id="GO:0005829">
    <property type="term" value="C:cytosol"/>
    <property type="evidence" value="ECO:0007669"/>
    <property type="project" value="TreeGrafter"/>
</dbReference>
<evidence type="ECO:0000256" key="3">
    <source>
        <dbReference type="ARBA" id="ARBA00004763"/>
    </source>
</evidence>
<evidence type="ECO:0000256" key="9">
    <source>
        <dbReference type="ARBA" id="ARBA00022909"/>
    </source>
</evidence>
<dbReference type="GO" id="GO:0004156">
    <property type="term" value="F:dihydropteroate synthase activity"/>
    <property type="evidence" value="ECO:0007669"/>
    <property type="project" value="UniProtKB-EC"/>
</dbReference>
<protein>
    <recommendedName>
        <fullName evidence="5">dihydropteroate synthase</fullName>
        <ecNumber evidence="5">2.5.1.15</ecNumber>
    </recommendedName>
</protein>
<dbReference type="Pfam" id="PF00809">
    <property type="entry name" value="Pterin_bind"/>
    <property type="match status" value="1"/>
</dbReference>
<dbReference type="SUPFAM" id="SSF51717">
    <property type="entry name" value="Dihydropteroate synthetase-like"/>
    <property type="match status" value="1"/>
</dbReference>
<evidence type="ECO:0000313" key="13">
    <source>
        <dbReference type="Proteomes" id="UP000269974"/>
    </source>
</evidence>
<evidence type="ECO:0000256" key="1">
    <source>
        <dbReference type="ARBA" id="ARBA00000012"/>
    </source>
</evidence>
<dbReference type="Gene3D" id="3.20.20.20">
    <property type="entry name" value="Dihydropteroate synthase-like"/>
    <property type="match status" value="2"/>
</dbReference>
<dbReference type="PANTHER" id="PTHR20941">
    <property type="entry name" value="FOLATE SYNTHESIS PROTEINS"/>
    <property type="match status" value="1"/>
</dbReference>
<evidence type="ECO:0000256" key="10">
    <source>
        <dbReference type="SAM" id="MobiDB-lite"/>
    </source>
</evidence>
<dbReference type="InterPro" id="IPR000489">
    <property type="entry name" value="Pterin-binding_dom"/>
</dbReference>
<evidence type="ECO:0000256" key="4">
    <source>
        <dbReference type="ARBA" id="ARBA00009503"/>
    </source>
</evidence>
<dbReference type="PROSITE" id="PS00793">
    <property type="entry name" value="DHPS_2"/>
    <property type="match status" value="1"/>
</dbReference>
<evidence type="ECO:0000256" key="5">
    <source>
        <dbReference type="ARBA" id="ARBA00012458"/>
    </source>
</evidence>
<dbReference type="NCBIfam" id="TIGR01496">
    <property type="entry name" value="DHPS"/>
    <property type="match status" value="1"/>
</dbReference>
<dbReference type="GO" id="GO:0046654">
    <property type="term" value="P:tetrahydrofolate biosynthetic process"/>
    <property type="evidence" value="ECO:0007669"/>
    <property type="project" value="TreeGrafter"/>
</dbReference>
<feature type="compositionally biased region" description="Low complexity" evidence="10">
    <location>
        <begin position="253"/>
        <end position="273"/>
    </location>
</feature>
<feature type="compositionally biased region" description="Low complexity" evidence="10">
    <location>
        <begin position="371"/>
        <end position="394"/>
    </location>
</feature>
<dbReference type="EMBL" id="UYIO01000001">
    <property type="protein sequence ID" value="VDG77134.1"/>
    <property type="molecule type" value="Genomic_DNA"/>
</dbReference>
<feature type="region of interest" description="Disordered" evidence="10">
    <location>
        <begin position="349"/>
        <end position="394"/>
    </location>
</feature>
<keyword evidence="8" id="KW-0460">Magnesium</keyword>
<dbReference type="PROSITE" id="PS00792">
    <property type="entry name" value="DHPS_1"/>
    <property type="match status" value="1"/>
</dbReference>
<dbReference type="GO" id="GO:0046656">
    <property type="term" value="P:folic acid biosynthetic process"/>
    <property type="evidence" value="ECO:0007669"/>
    <property type="project" value="UniProtKB-KW"/>
</dbReference>
<evidence type="ECO:0000256" key="8">
    <source>
        <dbReference type="ARBA" id="ARBA00022842"/>
    </source>
</evidence>
<dbReference type="InterPro" id="IPR006390">
    <property type="entry name" value="DHP_synth_dom"/>
</dbReference>